<feature type="region of interest" description="Disordered" evidence="1">
    <location>
        <begin position="25"/>
        <end position="52"/>
    </location>
</feature>
<gene>
    <name evidence="2" type="ORF">BIFGAL_02515</name>
</gene>
<dbReference type="Gene3D" id="3.40.720.10">
    <property type="entry name" value="Alkaline Phosphatase, subunit A"/>
    <property type="match status" value="1"/>
</dbReference>
<proteinExistence type="predicted"/>
<evidence type="ECO:0000313" key="3">
    <source>
        <dbReference type="Proteomes" id="UP000003656"/>
    </source>
</evidence>
<comment type="caution">
    <text evidence="2">The sequence shown here is derived from an EMBL/GenBank/DDBJ whole genome shotgun (WGS) entry which is preliminary data.</text>
</comment>
<dbReference type="InterPro" id="IPR002591">
    <property type="entry name" value="Phosphodiest/P_Trfase"/>
</dbReference>
<evidence type="ECO:0000256" key="1">
    <source>
        <dbReference type="SAM" id="MobiDB-lite"/>
    </source>
</evidence>
<evidence type="ECO:0000313" key="2">
    <source>
        <dbReference type="EMBL" id="EFA23416.1"/>
    </source>
</evidence>
<dbReference type="STRING" id="561180.BIFGAL_02515"/>
<protein>
    <submittedName>
        <fullName evidence="2">Type I phosphodiesterase / nucleotide pyrophosphatase</fullName>
    </submittedName>
</protein>
<sequence>MDIMIALPPIDQLVDFIPTVHYGDHTQVSPSSTAETRSGSAGSADSVQRSASGSPIGGALHLSSVLPAVTDALGAPVTTAVHHDPAALRQALGMPTASRALVVLVDGMGFWNLVDRVGHAPYLRGLLKDSANARPIATCAPSTTVAAMGTFGTGTCPGLTGMAGYTQLNPQTGQISQLIQFRNALKPDDLQREPTVFERLAARGVRATSVGLSKFANSPLTQASLHGSTYVKADRPAAIVQRTLESLREPGLTYLYLRDVDKVGHSLGWTGDEWGGALEHVDDMLGQISRQAPRGTLIVIVADHGMVNANPAQRIDVAQEPTLMQGVHLIGGEPRSLMLYLNDDAHPGDVAARWRERLGSHALIRTRDEALAQGLYGPVSEHVLPMLGQVSVCVNDGYTLVDSSTQTAVAMSLPSVHGSQTRMEMEIPCLIDVD</sequence>
<dbReference type="InterPro" id="IPR017850">
    <property type="entry name" value="Alkaline_phosphatase_core_sf"/>
</dbReference>
<dbReference type="RefSeq" id="WP_006293895.1">
    <property type="nucleotide sequence ID" value="NZ_ABXB03000001.1"/>
</dbReference>
<dbReference type="PANTHER" id="PTHR10151">
    <property type="entry name" value="ECTONUCLEOTIDE PYROPHOSPHATASE/PHOSPHODIESTERASE"/>
    <property type="match status" value="1"/>
</dbReference>
<dbReference type="Proteomes" id="UP000003656">
    <property type="component" value="Unassembled WGS sequence"/>
</dbReference>
<dbReference type="EMBL" id="ABXB03000001">
    <property type="protein sequence ID" value="EFA23416.1"/>
    <property type="molecule type" value="Genomic_DNA"/>
</dbReference>
<feature type="compositionally biased region" description="Polar residues" evidence="1">
    <location>
        <begin position="26"/>
        <end position="52"/>
    </location>
</feature>
<dbReference type="Pfam" id="PF01663">
    <property type="entry name" value="Phosphodiest"/>
    <property type="match status" value="1"/>
</dbReference>
<dbReference type="eggNOG" id="COG1524">
    <property type="taxonomic scope" value="Bacteria"/>
</dbReference>
<dbReference type="AlphaFoldDB" id="D1NRW4"/>
<dbReference type="PANTHER" id="PTHR10151:SF120">
    <property type="entry name" value="BIS(5'-ADENOSYL)-TRIPHOSPHATASE"/>
    <property type="match status" value="1"/>
</dbReference>
<dbReference type="GO" id="GO:0016787">
    <property type="term" value="F:hydrolase activity"/>
    <property type="evidence" value="ECO:0007669"/>
    <property type="project" value="UniProtKB-ARBA"/>
</dbReference>
<reference evidence="2 3" key="1">
    <citation type="submission" date="2009-11" db="EMBL/GenBank/DDBJ databases">
        <authorList>
            <person name="Weinstock G."/>
            <person name="Sodergren E."/>
            <person name="Clifton S."/>
            <person name="Fulton L."/>
            <person name="Fulton B."/>
            <person name="Courtney L."/>
            <person name="Fronick C."/>
            <person name="Harrison M."/>
            <person name="Strong C."/>
            <person name="Farmer C."/>
            <person name="Delahaunty K."/>
            <person name="Markovic C."/>
            <person name="Hall O."/>
            <person name="Minx P."/>
            <person name="Tomlinson C."/>
            <person name="Mitreva M."/>
            <person name="Nelson J."/>
            <person name="Hou S."/>
            <person name="Wollam A."/>
            <person name="Pepin K.H."/>
            <person name="Johnson M."/>
            <person name="Bhonagiri V."/>
            <person name="Nash W.E."/>
            <person name="Warren W."/>
            <person name="Chinwalla A."/>
            <person name="Mardis E.R."/>
            <person name="Wilson R.K."/>
        </authorList>
    </citation>
    <scope>NUCLEOTIDE SEQUENCE [LARGE SCALE GENOMIC DNA]</scope>
    <source>
        <strain evidence="2 3">DSM 20093</strain>
    </source>
</reference>
<dbReference type="SUPFAM" id="SSF53649">
    <property type="entry name" value="Alkaline phosphatase-like"/>
    <property type="match status" value="1"/>
</dbReference>
<accession>D1NRW4</accession>
<organism evidence="2 3">
    <name type="scientific">Bifidobacterium gallicum DSM 20093 = LMG 11596</name>
    <dbReference type="NCBI Taxonomy" id="561180"/>
    <lineage>
        <taxon>Bacteria</taxon>
        <taxon>Bacillati</taxon>
        <taxon>Actinomycetota</taxon>
        <taxon>Actinomycetes</taxon>
        <taxon>Bifidobacteriales</taxon>
        <taxon>Bifidobacteriaceae</taxon>
        <taxon>Bifidobacterium</taxon>
    </lineage>
</organism>
<name>D1NRW4_9BIFI</name>